<evidence type="ECO:0000256" key="1">
    <source>
        <dbReference type="ARBA" id="ARBA00022729"/>
    </source>
</evidence>
<dbReference type="OrthoDB" id="228608at2"/>
<evidence type="ECO:0000313" key="3">
    <source>
        <dbReference type="EMBL" id="QDU28348.1"/>
    </source>
</evidence>
<dbReference type="Gene3D" id="2.130.10.130">
    <property type="entry name" value="Integrin alpha, N-terminal"/>
    <property type="match status" value="2"/>
</dbReference>
<dbReference type="AlphaFoldDB" id="A0A517YDQ2"/>
<evidence type="ECO:0000256" key="2">
    <source>
        <dbReference type="SAM" id="SignalP"/>
    </source>
</evidence>
<dbReference type="SUPFAM" id="SSF69318">
    <property type="entry name" value="Integrin alpha N-terminal domain"/>
    <property type="match status" value="1"/>
</dbReference>
<feature type="signal peptide" evidence="2">
    <location>
        <begin position="1"/>
        <end position="20"/>
    </location>
</feature>
<name>A0A517YDQ2_9BACT</name>
<feature type="chain" id="PRO_5021989886" evidence="2">
    <location>
        <begin position="21"/>
        <end position="390"/>
    </location>
</feature>
<dbReference type="PANTHER" id="PTHR44103">
    <property type="entry name" value="PROPROTEIN CONVERTASE P"/>
    <property type="match status" value="1"/>
</dbReference>
<reference evidence="3 4" key="1">
    <citation type="submission" date="2019-02" db="EMBL/GenBank/DDBJ databases">
        <title>Deep-cultivation of Planctomycetes and their phenomic and genomic characterization uncovers novel biology.</title>
        <authorList>
            <person name="Wiegand S."/>
            <person name="Jogler M."/>
            <person name="Boedeker C."/>
            <person name="Pinto D."/>
            <person name="Vollmers J."/>
            <person name="Rivas-Marin E."/>
            <person name="Kohn T."/>
            <person name="Peeters S.H."/>
            <person name="Heuer A."/>
            <person name="Rast P."/>
            <person name="Oberbeckmann S."/>
            <person name="Bunk B."/>
            <person name="Jeske O."/>
            <person name="Meyerdierks A."/>
            <person name="Storesund J.E."/>
            <person name="Kallscheuer N."/>
            <person name="Luecker S."/>
            <person name="Lage O.M."/>
            <person name="Pohl T."/>
            <person name="Merkel B.J."/>
            <person name="Hornburger P."/>
            <person name="Mueller R.-W."/>
            <person name="Bruemmer F."/>
            <person name="Labrenz M."/>
            <person name="Spormann A.M."/>
            <person name="Op den Camp H."/>
            <person name="Overmann J."/>
            <person name="Amann R."/>
            <person name="Jetten M.S.M."/>
            <person name="Mascher T."/>
            <person name="Medema M.H."/>
            <person name="Devos D.P."/>
            <person name="Kaster A.-K."/>
            <person name="Ovreas L."/>
            <person name="Rohde M."/>
            <person name="Galperin M.Y."/>
            <person name="Jogler C."/>
        </authorList>
    </citation>
    <scope>NUCLEOTIDE SEQUENCE [LARGE SCALE GENOMIC DNA]</scope>
    <source>
        <strain evidence="3 4">ETA_A8</strain>
    </source>
</reference>
<evidence type="ECO:0000313" key="4">
    <source>
        <dbReference type="Proteomes" id="UP000315017"/>
    </source>
</evidence>
<gene>
    <name evidence="3" type="ORF">ETAA8_34480</name>
</gene>
<sequence length="390" mass="43490" precursor="true">MLRTLSAPLLFALVSTALTVAETPKVRFQRTQLDDKFRSEGVAVADFNKDGKQDIAAGYVWYAAPDWKMHQLTDKAPEYNPKGYSNAFCCFAEDVNGDGWSDLLIVDFPGTPTWWFENPKETGKLWTKRTVTPVTNNESPQYLDLDGDGKRELILGFAPDTKSSDGPDRQVGFAKPAKDPNEPWILTAVSEKGVQGAKKYDHGIGVGDINGDGRKDIMAASGWWEAPATPSETPWKFHPVNFGLAAQMYAYDFDGDGDNDVVTSSPHAFGLWWHEQVAPNQWKQHEIDKTFSQIHGVMLADMNGDKLPDLVCGKRWWAHAAGDPGVNDPAVFYWFELTRENGRPVWIPHQFDHNSGPGTQFEVADVNGDGLLDIIASNKKGVHYFQQTRE</sequence>
<dbReference type="KEGG" id="aagg:ETAA8_34480"/>
<keyword evidence="4" id="KW-1185">Reference proteome</keyword>
<proteinExistence type="predicted"/>
<dbReference type="EMBL" id="CP036274">
    <property type="protein sequence ID" value="QDU28348.1"/>
    <property type="molecule type" value="Genomic_DNA"/>
</dbReference>
<dbReference type="PANTHER" id="PTHR44103:SF1">
    <property type="entry name" value="PROPROTEIN CONVERTASE P"/>
    <property type="match status" value="1"/>
</dbReference>
<dbReference type="Proteomes" id="UP000315017">
    <property type="component" value="Chromosome"/>
</dbReference>
<accession>A0A517YDQ2</accession>
<dbReference type="RefSeq" id="WP_145090474.1">
    <property type="nucleotide sequence ID" value="NZ_CP036274.1"/>
</dbReference>
<dbReference type="InterPro" id="IPR013517">
    <property type="entry name" value="FG-GAP"/>
</dbReference>
<dbReference type="InterPro" id="IPR028994">
    <property type="entry name" value="Integrin_alpha_N"/>
</dbReference>
<organism evidence="3 4">
    <name type="scientific">Anatilimnocola aggregata</name>
    <dbReference type="NCBI Taxonomy" id="2528021"/>
    <lineage>
        <taxon>Bacteria</taxon>
        <taxon>Pseudomonadati</taxon>
        <taxon>Planctomycetota</taxon>
        <taxon>Planctomycetia</taxon>
        <taxon>Pirellulales</taxon>
        <taxon>Pirellulaceae</taxon>
        <taxon>Anatilimnocola</taxon>
    </lineage>
</organism>
<protein>
    <submittedName>
        <fullName evidence="3">FG-GAP repeat protein</fullName>
    </submittedName>
</protein>
<dbReference type="Pfam" id="PF13517">
    <property type="entry name" value="FG-GAP_3"/>
    <property type="match status" value="2"/>
</dbReference>
<keyword evidence="1 2" id="KW-0732">Signal</keyword>